<dbReference type="GO" id="GO:0000287">
    <property type="term" value="F:magnesium ion binding"/>
    <property type="evidence" value="ECO:0007669"/>
    <property type="project" value="TreeGrafter"/>
</dbReference>
<dbReference type="Pfam" id="PF08282">
    <property type="entry name" value="Hydrolase_3"/>
    <property type="match status" value="2"/>
</dbReference>
<evidence type="ECO:0000313" key="1">
    <source>
        <dbReference type="EMBL" id="GBD00147.1"/>
    </source>
</evidence>
<name>A0A2H5XG44_9BACT</name>
<dbReference type="InterPro" id="IPR023214">
    <property type="entry name" value="HAD_sf"/>
</dbReference>
<reference evidence="2" key="1">
    <citation type="submission" date="2017-09" db="EMBL/GenBank/DDBJ databases">
        <title>Metaegenomics of thermophilic ammonia-oxidizing enrichment culture.</title>
        <authorList>
            <person name="Kato S."/>
            <person name="Suzuki K."/>
        </authorList>
    </citation>
    <scope>NUCLEOTIDE SEQUENCE [LARGE SCALE GENOMIC DNA]</scope>
</reference>
<sequence length="267" mass="28904">MQRFDLIALDLDSTLLDWRDGEAKVSAACKAALHRAAAAGVQVVIATGRTFRETRLELIAQGLAWGDPVPHFVIAQEKFCYRVVNGKAHEDDALARWNAERAAEAREAIERFVLPNTAQWLQELAAIGLAPRRWVIDTGAGWFSLIYASGDEARQAEKTLQGFIAGMPALIPNRNAFIVGLIPRDGTKGKALRFLAQTLGIAPERVMAIGDSLNDRDMLNGEHGFFPVAVANAEPEIKDVVRAAGGLVTVQPASDGVAEAITWALAR</sequence>
<protein>
    <submittedName>
        <fullName evidence="1">Sugar phosphatase YidA</fullName>
        <ecNumber evidence="1">3.1.3.23</ecNumber>
    </submittedName>
</protein>
<dbReference type="GO" id="GO:0005829">
    <property type="term" value="C:cytosol"/>
    <property type="evidence" value="ECO:0007669"/>
    <property type="project" value="TreeGrafter"/>
</dbReference>
<gene>
    <name evidence="1" type="primary">yidA</name>
    <name evidence="1" type="ORF">HRbin17_02684</name>
</gene>
<dbReference type="NCBIfam" id="TIGR01484">
    <property type="entry name" value="HAD-SF-IIB"/>
    <property type="match status" value="1"/>
</dbReference>
<accession>A0A2H5XG44</accession>
<dbReference type="SUPFAM" id="SSF56784">
    <property type="entry name" value="HAD-like"/>
    <property type="match status" value="1"/>
</dbReference>
<keyword evidence="1" id="KW-0378">Hydrolase</keyword>
<comment type="caution">
    <text evidence="1">The sequence shown here is derived from an EMBL/GenBank/DDBJ whole genome shotgun (WGS) entry which is preliminary data.</text>
</comment>
<dbReference type="Gene3D" id="3.40.50.1000">
    <property type="entry name" value="HAD superfamily/HAD-like"/>
    <property type="match status" value="2"/>
</dbReference>
<dbReference type="InterPro" id="IPR036412">
    <property type="entry name" value="HAD-like_sf"/>
</dbReference>
<dbReference type="GO" id="GO:0050308">
    <property type="term" value="F:sugar-phosphatase activity"/>
    <property type="evidence" value="ECO:0007669"/>
    <property type="project" value="UniProtKB-EC"/>
</dbReference>
<dbReference type="AlphaFoldDB" id="A0A2H5XG44"/>
<dbReference type="EC" id="3.1.3.23" evidence="1"/>
<dbReference type="EMBL" id="BEHT01000054">
    <property type="protein sequence ID" value="GBD00147.1"/>
    <property type="molecule type" value="Genomic_DNA"/>
</dbReference>
<evidence type="ECO:0000313" key="2">
    <source>
        <dbReference type="Proteomes" id="UP000236173"/>
    </source>
</evidence>
<dbReference type="InterPro" id="IPR006379">
    <property type="entry name" value="HAD-SF_hydro_IIB"/>
</dbReference>
<proteinExistence type="predicted"/>
<dbReference type="Proteomes" id="UP000236173">
    <property type="component" value="Unassembled WGS sequence"/>
</dbReference>
<organism evidence="1 2">
    <name type="scientific">Candidatus Fervidibacter japonicus</name>
    <dbReference type="NCBI Taxonomy" id="2035412"/>
    <lineage>
        <taxon>Bacteria</taxon>
        <taxon>Candidatus Fervidibacterota</taxon>
        <taxon>Candidatus Fervidibacter</taxon>
    </lineage>
</organism>
<dbReference type="PANTHER" id="PTHR10000:SF8">
    <property type="entry name" value="HAD SUPERFAMILY HYDROLASE-LIKE, TYPE 3"/>
    <property type="match status" value="1"/>
</dbReference>
<dbReference type="PANTHER" id="PTHR10000">
    <property type="entry name" value="PHOSPHOSERINE PHOSPHATASE"/>
    <property type="match status" value="1"/>
</dbReference>